<keyword evidence="3" id="KW-1185">Reference proteome</keyword>
<keyword evidence="1" id="KW-0812">Transmembrane</keyword>
<evidence type="ECO:0000313" key="2">
    <source>
        <dbReference type="EMBL" id="KAK6183000.1"/>
    </source>
</evidence>
<dbReference type="Proteomes" id="UP001347796">
    <property type="component" value="Unassembled WGS sequence"/>
</dbReference>
<proteinExistence type="predicted"/>
<gene>
    <name evidence="2" type="ORF">SNE40_010558</name>
</gene>
<keyword evidence="1" id="KW-1133">Transmembrane helix</keyword>
<comment type="caution">
    <text evidence="2">The sequence shown here is derived from an EMBL/GenBank/DDBJ whole genome shotgun (WGS) entry which is preliminary data.</text>
</comment>
<sequence>MIYDIFQVNRRKISRDETITEVRYGRFPDEYDKIYERVTSEKHFRNALEVLEERWRMIMFMYEDCQELVKEWEGRQLKRKQDRAKQRLYVYLSLASIVVVPLLLLVVIICWHLL</sequence>
<dbReference type="EMBL" id="JAZGQO010000007">
    <property type="protein sequence ID" value="KAK6183000.1"/>
    <property type="molecule type" value="Genomic_DNA"/>
</dbReference>
<accession>A0AAN8Q548</accession>
<organism evidence="2 3">
    <name type="scientific">Patella caerulea</name>
    <name type="common">Rayed Mediterranean limpet</name>
    <dbReference type="NCBI Taxonomy" id="87958"/>
    <lineage>
        <taxon>Eukaryota</taxon>
        <taxon>Metazoa</taxon>
        <taxon>Spiralia</taxon>
        <taxon>Lophotrochozoa</taxon>
        <taxon>Mollusca</taxon>
        <taxon>Gastropoda</taxon>
        <taxon>Patellogastropoda</taxon>
        <taxon>Patelloidea</taxon>
        <taxon>Patellidae</taxon>
        <taxon>Patella</taxon>
    </lineage>
</organism>
<name>A0AAN8Q548_PATCE</name>
<protein>
    <submittedName>
        <fullName evidence="2">Uncharacterized protein</fullName>
    </submittedName>
</protein>
<evidence type="ECO:0000256" key="1">
    <source>
        <dbReference type="SAM" id="Phobius"/>
    </source>
</evidence>
<evidence type="ECO:0000313" key="3">
    <source>
        <dbReference type="Proteomes" id="UP001347796"/>
    </source>
</evidence>
<feature type="transmembrane region" description="Helical" evidence="1">
    <location>
        <begin position="88"/>
        <end position="113"/>
    </location>
</feature>
<keyword evidence="1" id="KW-0472">Membrane</keyword>
<reference evidence="2 3" key="1">
    <citation type="submission" date="2024-01" db="EMBL/GenBank/DDBJ databases">
        <title>The genome of the rayed Mediterranean limpet Patella caerulea (Linnaeus, 1758).</title>
        <authorList>
            <person name="Anh-Thu Weber A."/>
            <person name="Halstead-Nussloch G."/>
        </authorList>
    </citation>
    <scope>NUCLEOTIDE SEQUENCE [LARGE SCALE GENOMIC DNA]</scope>
    <source>
        <strain evidence="2">AATW-2023a</strain>
        <tissue evidence="2">Whole specimen</tissue>
    </source>
</reference>
<dbReference type="AlphaFoldDB" id="A0AAN8Q548"/>